<evidence type="ECO:0000313" key="2">
    <source>
        <dbReference type="EMBL" id="CAF1442592.1"/>
    </source>
</evidence>
<sequence length="119" mass="13652">MARQTKTKLLKLVCKQAELTRARFRGSSSTNKINQTDKNLSFINKTGERFRKKLAQLSVGTTLSSIKKEWIIIKQVQLSKLREQCLCGRPNLKFVTYLKNTINNNEITAGNCCLLTFKR</sequence>
<dbReference type="AlphaFoldDB" id="A0A815P000"/>
<reference evidence="2" key="1">
    <citation type="submission" date="2021-02" db="EMBL/GenBank/DDBJ databases">
        <authorList>
            <person name="Nowell W R."/>
        </authorList>
    </citation>
    <scope>NUCLEOTIDE SEQUENCE</scope>
</reference>
<keyword evidence="3" id="KW-1185">Reference proteome</keyword>
<evidence type="ECO:0000313" key="3">
    <source>
        <dbReference type="Proteomes" id="UP000663870"/>
    </source>
</evidence>
<accession>A0A815P000</accession>
<dbReference type="EMBL" id="CAJNOL010001958">
    <property type="protein sequence ID" value="CAF1442592.1"/>
    <property type="molecule type" value="Genomic_DNA"/>
</dbReference>
<organism evidence="2 3">
    <name type="scientific">Rotaria sordida</name>
    <dbReference type="NCBI Taxonomy" id="392033"/>
    <lineage>
        <taxon>Eukaryota</taxon>
        <taxon>Metazoa</taxon>
        <taxon>Spiralia</taxon>
        <taxon>Gnathifera</taxon>
        <taxon>Rotifera</taxon>
        <taxon>Eurotatoria</taxon>
        <taxon>Bdelloidea</taxon>
        <taxon>Philodinida</taxon>
        <taxon>Philodinidae</taxon>
        <taxon>Rotaria</taxon>
    </lineage>
</organism>
<dbReference type="Proteomes" id="UP000663854">
    <property type="component" value="Unassembled WGS sequence"/>
</dbReference>
<proteinExistence type="predicted"/>
<name>A0A815P000_9BILA</name>
<dbReference type="EMBL" id="CAJNOH010000421">
    <property type="protein sequence ID" value="CAF1034659.1"/>
    <property type="molecule type" value="Genomic_DNA"/>
</dbReference>
<gene>
    <name evidence="2" type="ORF">JXQ802_LOCUS37090</name>
    <name evidence="1" type="ORF">PYM288_LOCUS16326</name>
</gene>
<evidence type="ECO:0000313" key="1">
    <source>
        <dbReference type="EMBL" id="CAF1034659.1"/>
    </source>
</evidence>
<comment type="caution">
    <text evidence="2">The sequence shown here is derived from an EMBL/GenBank/DDBJ whole genome shotgun (WGS) entry which is preliminary data.</text>
</comment>
<protein>
    <submittedName>
        <fullName evidence="2">Uncharacterized protein</fullName>
    </submittedName>
</protein>
<dbReference type="Proteomes" id="UP000663870">
    <property type="component" value="Unassembled WGS sequence"/>
</dbReference>